<gene>
    <name evidence="1" type="ORF">SVPG_00024</name>
</gene>
<organism evidence="1 2">
    <name type="scientific">Synechococcus phage S-CBP4</name>
    <dbReference type="NCBI Taxonomy" id="754059"/>
    <lineage>
        <taxon>Viruses</taxon>
        <taxon>Duplodnaviria</taxon>
        <taxon>Heunggongvirae</taxon>
        <taxon>Uroviricota</taxon>
        <taxon>Caudoviricetes</taxon>
        <taxon>Autographivirales</taxon>
        <taxon>Sechaudvirinae</taxon>
        <taxon>Poseidonvirus</taxon>
        <taxon>Poseidonvirus SCBP4</taxon>
    </lineage>
</organism>
<protein>
    <submittedName>
        <fullName evidence="1">Minor capsid protein 10B</fullName>
    </submittedName>
</protein>
<evidence type="ECO:0000313" key="1">
    <source>
        <dbReference type="EMBL" id="AGF91707.1"/>
    </source>
</evidence>
<accession>M1PXX4</accession>
<evidence type="ECO:0000313" key="2">
    <source>
        <dbReference type="Proteomes" id="UP000297198"/>
    </source>
</evidence>
<name>M1PXX4_9CAUD</name>
<dbReference type="Proteomes" id="UP000297198">
    <property type="component" value="Segment"/>
</dbReference>
<proteinExistence type="predicted"/>
<sequence length="63" mass="6596">MSIVPGTSVILVENNAIGSLTNSQTQNPPTPVEYGRTVASGQGIRLDKVKTDDVDGKLPYVGP</sequence>
<dbReference type="EMBL" id="HM559717">
    <property type="protein sequence ID" value="AGF91707.1"/>
    <property type="molecule type" value="Genomic_DNA"/>
</dbReference>
<reference evidence="1 2" key="1">
    <citation type="submission" date="2010-11" db="EMBL/GenBank/DDBJ databases">
        <title>The Genome Sequence of Synechococcus phage S-CBP4.</title>
        <authorList>
            <consortium name="The Broad Institute Genome Sequencing Platform"/>
            <person name="Henn M.R."/>
            <person name="Chen F."/>
            <person name="Wang K."/>
            <person name="Levin J."/>
            <person name="Malboeuf C."/>
            <person name="Casali M."/>
            <person name="Russ C."/>
            <person name="Lennon N."/>
            <person name="Chapman S.B."/>
            <person name="Erlich R."/>
            <person name="Young S.K."/>
            <person name="Yandava C."/>
            <person name="Zeng Q."/>
            <person name="Alvarado L."/>
            <person name="Anderson S."/>
            <person name="Berlin A."/>
            <person name="Chen Z."/>
            <person name="Freedman E."/>
            <person name="Gellesch M."/>
            <person name="Goldberg J."/>
            <person name="Green L."/>
            <person name="Griggs A."/>
            <person name="Gujja S."/>
            <person name="Heilman E.R."/>
            <person name="Heiman D."/>
            <person name="Hollinger A."/>
            <person name="Howarth C."/>
            <person name="Larson L."/>
            <person name="Mehta T."/>
            <person name="Pearson M."/>
            <person name="Roberts A."/>
            <person name="Ryan E."/>
            <person name="Saif S."/>
            <person name="Shea T."/>
            <person name="Shenoy N."/>
            <person name="Sisk P."/>
            <person name="Stolte C."/>
            <person name="Sykes S."/>
            <person name="White J."/>
            <person name="Haas B."/>
            <person name="Nusbaum C."/>
            <person name="Birren B."/>
        </authorList>
    </citation>
    <scope>NUCLEOTIDE SEQUENCE [LARGE SCALE GENOMIC DNA]</scope>
    <source>
        <strain evidence="1 2">S-CBP4</strain>
    </source>
</reference>
<keyword evidence="2" id="KW-1185">Reference proteome</keyword>